<comment type="caution">
    <text evidence="3">The sequence shown here is derived from an EMBL/GenBank/DDBJ whole genome shotgun (WGS) entry which is preliminary data.</text>
</comment>
<dbReference type="RefSeq" id="WP_130291930.1">
    <property type="nucleotide sequence ID" value="NZ_SHKL01000001.1"/>
</dbReference>
<dbReference type="SMART" id="SM00332">
    <property type="entry name" value="PP2Cc"/>
    <property type="match status" value="1"/>
</dbReference>
<dbReference type="PANTHER" id="PTHR47992">
    <property type="entry name" value="PROTEIN PHOSPHATASE"/>
    <property type="match status" value="1"/>
</dbReference>
<sequence>MTDRQPDDGGSLLADAARNGDGRNGDGRNACRRCAAAVPYGDRFCPSCGTDLRILRGGTTAVTAGGEPPRTCQDCGGEGVPGPSMPGRAPGIQWCGSCGARLGESVDRVEVDLGVLAGVSDRGLAHRRNEDAIALGRVVAAGDRPEAAVVCDGVSSTHRPEEAARAAADATLDVLLCEPGAGPTAPGLRMRAAVSAAVSAVAGLGGGAEGPSCTLVAAHVDDGEVTVGWVGDSRAYWLPDHGDGRLLTRDHSWAVEMVAFGLLDAEAAARDRRAHAITRWIGPQDHPQPDVTTLRPDGPGILLLCSDGLWNYLPEPAELAATVRTAGSTIEAADLLTRAALDAGGRDNISVVVLPVAP</sequence>
<organism evidence="3 4">
    <name type="scientific">Pseudonocardia sediminis</name>
    <dbReference type="NCBI Taxonomy" id="1397368"/>
    <lineage>
        <taxon>Bacteria</taxon>
        <taxon>Bacillati</taxon>
        <taxon>Actinomycetota</taxon>
        <taxon>Actinomycetes</taxon>
        <taxon>Pseudonocardiales</taxon>
        <taxon>Pseudonocardiaceae</taxon>
        <taxon>Pseudonocardia</taxon>
    </lineage>
</organism>
<proteinExistence type="predicted"/>
<evidence type="ECO:0000313" key="4">
    <source>
        <dbReference type="Proteomes" id="UP000291591"/>
    </source>
</evidence>
<dbReference type="InterPro" id="IPR036457">
    <property type="entry name" value="PPM-type-like_dom_sf"/>
</dbReference>
<dbReference type="CDD" id="cd00143">
    <property type="entry name" value="PP2Cc"/>
    <property type="match status" value="1"/>
</dbReference>
<dbReference type="AlphaFoldDB" id="A0A4Q7V068"/>
<dbReference type="SUPFAM" id="SSF81606">
    <property type="entry name" value="PP2C-like"/>
    <property type="match status" value="1"/>
</dbReference>
<dbReference type="Pfam" id="PF13672">
    <property type="entry name" value="PP2C_2"/>
    <property type="match status" value="1"/>
</dbReference>
<dbReference type="GO" id="GO:0004722">
    <property type="term" value="F:protein serine/threonine phosphatase activity"/>
    <property type="evidence" value="ECO:0007669"/>
    <property type="project" value="InterPro"/>
</dbReference>
<dbReference type="Gene3D" id="3.60.40.10">
    <property type="entry name" value="PPM-type phosphatase domain"/>
    <property type="match status" value="1"/>
</dbReference>
<feature type="domain" description="PPM-type phosphatase" evidence="2">
    <location>
        <begin position="115"/>
        <end position="356"/>
    </location>
</feature>
<gene>
    <name evidence="3" type="ORF">EV383_4768</name>
</gene>
<keyword evidence="4" id="KW-1185">Reference proteome</keyword>
<dbReference type="PROSITE" id="PS51746">
    <property type="entry name" value="PPM_2"/>
    <property type="match status" value="1"/>
</dbReference>
<evidence type="ECO:0000259" key="2">
    <source>
        <dbReference type="PROSITE" id="PS51746"/>
    </source>
</evidence>
<protein>
    <submittedName>
        <fullName evidence="3">Serine/threonine protein phosphatase PrpC</fullName>
    </submittedName>
</protein>
<dbReference type="InterPro" id="IPR001932">
    <property type="entry name" value="PPM-type_phosphatase-like_dom"/>
</dbReference>
<dbReference type="SMART" id="SM00331">
    <property type="entry name" value="PP2C_SIG"/>
    <property type="match status" value="1"/>
</dbReference>
<name>A0A4Q7V068_PSEST</name>
<feature type="region of interest" description="Disordered" evidence="1">
    <location>
        <begin position="1"/>
        <end position="26"/>
    </location>
</feature>
<dbReference type="InterPro" id="IPR015655">
    <property type="entry name" value="PP2C"/>
</dbReference>
<dbReference type="OrthoDB" id="9801841at2"/>
<reference evidence="3 4" key="1">
    <citation type="submission" date="2019-02" db="EMBL/GenBank/DDBJ databases">
        <title>Sequencing the genomes of 1000 actinobacteria strains.</title>
        <authorList>
            <person name="Klenk H.-P."/>
        </authorList>
    </citation>
    <scope>NUCLEOTIDE SEQUENCE [LARGE SCALE GENOMIC DNA]</scope>
    <source>
        <strain evidence="3 4">DSM 45779</strain>
    </source>
</reference>
<evidence type="ECO:0000313" key="3">
    <source>
        <dbReference type="EMBL" id="RZT87837.1"/>
    </source>
</evidence>
<dbReference type="Proteomes" id="UP000291591">
    <property type="component" value="Unassembled WGS sequence"/>
</dbReference>
<accession>A0A4Q7V068</accession>
<evidence type="ECO:0000256" key="1">
    <source>
        <dbReference type="SAM" id="MobiDB-lite"/>
    </source>
</evidence>
<dbReference type="EMBL" id="SHKL01000001">
    <property type="protein sequence ID" value="RZT87837.1"/>
    <property type="molecule type" value="Genomic_DNA"/>
</dbReference>